<name>A0A485LLR9_9STRA</name>
<accession>A0A485LLR9</accession>
<reference evidence="3 4" key="1">
    <citation type="submission" date="2019-03" db="EMBL/GenBank/DDBJ databases">
        <authorList>
            <person name="Gaulin E."/>
            <person name="Dumas B."/>
        </authorList>
    </citation>
    <scope>NUCLEOTIDE SEQUENCE [LARGE SCALE GENOMIC DNA]</scope>
    <source>
        <strain evidence="3">CBS 568.67</strain>
    </source>
</reference>
<dbReference type="Proteomes" id="UP000332933">
    <property type="component" value="Unassembled WGS sequence"/>
</dbReference>
<dbReference type="EMBL" id="VJMH01007047">
    <property type="protein sequence ID" value="KAF0685820.1"/>
    <property type="molecule type" value="Genomic_DNA"/>
</dbReference>
<reference evidence="2" key="2">
    <citation type="submission" date="2019-06" db="EMBL/GenBank/DDBJ databases">
        <title>Genomics analysis of Aphanomyces spp. identifies a new class of oomycete effector associated with host adaptation.</title>
        <authorList>
            <person name="Gaulin E."/>
        </authorList>
    </citation>
    <scope>NUCLEOTIDE SEQUENCE</scope>
    <source>
        <strain evidence="2">CBS 578.67</strain>
    </source>
</reference>
<organism evidence="3 4">
    <name type="scientific">Aphanomyces stellatus</name>
    <dbReference type="NCBI Taxonomy" id="120398"/>
    <lineage>
        <taxon>Eukaryota</taxon>
        <taxon>Sar</taxon>
        <taxon>Stramenopiles</taxon>
        <taxon>Oomycota</taxon>
        <taxon>Saprolegniomycetes</taxon>
        <taxon>Saprolegniales</taxon>
        <taxon>Verrucalvaceae</taxon>
        <taxon>Aphanomyces</taxon>
    </lineage>
</organism>
<dbReference type="EMBL" id="CAADRA010007073">
    <property type="protein sequence ID" value="VFT99005.1"/>
    <property type="molecule type" value="Genomic_DNA"/>
</dbReference>
<dbReference type="InterPro" id="IPR010994">
    <property type="entry name" value="RuvA_2-like"/>
</dbReference>
<dbReference type="OrthoDB" id="72710at2759"/>
<evidence type="ECO:0000313" key="4">
    <source>
        <dbReference type="Proteomes" id="UP000332933"/>
    </source>
</evidence>
<evidence type="ECO:0000313" key="2">
    <source>
        <dbReference type="EMBL" id="KAF0685820.1"/>
    </source>
</evidence>
<proteinExistence type="predicted"/>
<dbReference type="AlphaFoldDB" id="A0A485LLR9"/>
<protein>
    <submittedName>
        <fullName evidence="3">Aste57867_22342 protein</fullName>
    </submittedName>
</protein>
<dbReference type="SUPFAM" id="SSF47781">
    <property type="entry name" value="RuvA domain 2-like"/>
    <property type="match status" value="1"/>
</dbReference>
<gene>
    <name evidence="3" type="primary">Aste57867_22342</name>
    <name evidence="2" type="ORF">As57867_022272</name>
    <name evidence="3" type="ORF">ASTE57867_22342</name>
</gene>
<evidence type="ECO:0000256" key="1">
    <source>
        <dbReference type="SAM" id="MobiDB-lite"/>
    </source>
</evidence>
<feature type="compositionally biased region" description="Basic and acidic residues" evidence="1">
    <location>
        <begin position="113"/>
        <end position="130"/>
    </location>
</feature>
<sequence>MGKTPEASIAPPVSPSATALRFLNTAPKDLIVTRLEVSDLVADRIIDHRLFGGFVSVDDVLEKKILRKKEFIAFKDVLLHATADDPPVSPSNQASDDVIQDHTTKQRGAFSEKSLEKAQRPYPRRVDHQRVSRGHF</sequence>
<keyword evidence="4" id="KW-1185">Reference proteome</keyword>
<evidence type="ECO:0000313" key="3">
    <source>
        <dbReference type="EMBL" id="VFT99005.1"/>
    </source>
</evidence>
<feature type="region of interest" description="Disordered" evidence="1">
    <location>
        <begin position="83"/>
        <end position="136"/>
    </location>
</feature>